<feature type="domain" description="Right handed beta helix" evidence="2">
    <location>
        <begin position="105"/>
        <end position="281"/>
    </location>
</feature>
<feature type="chain" id="PRO_5001848359" evidence="1">
    <location>
        <begin position="22"/>
        <end position="460"/>
    </location>
</feature>
<keyword evidence="4" id="KW-1185">Reference proteome</keyword>
<dbReference type="KEGG" id="mor:MOC_6052"/>
<protein>
    <submittedName>
        <fullName evidence="3">Protein of unassigned function</fullName>
    </submittedName>
</protein>
<dbReference type="SUPFAM" id="SSF51126">
    <property type="entry name" value="Pectin lyase-like"/>
    <property type="match status" value="1"/>
</dbReference>
<dbReference type="Gene3D" id="2.160.20.10">
    <property type="entry name" value="Single-stranded right-handed beta-helix, Pectin lyase-like"/>
    <property type="match status" value="1"/>
</dbReference>
<dbReference type="InterPro" id="IPR022441">
    <property type="entry name" value="Para_beta_helix_rpt-2"/>
</dbReference>
<reference evidence="3 4" key="1">
    <citation type="journal article" date="2014" name="PLoS ONE">
        <title>Genome Information of Methylobacterium oryzae, a Plant-Probiotic Methylotroph in the Phyllosphere.</title>
        <authorList>
            <person name="Kwak M.J."/>
            <person name="Jeong H."/>
            <person name="Madhaiyan M."/>
            <person name="Lee Y."/>
            <person name="Sa T.M."/>
            <person name="Oh T.K."/>
            <person name="Kim J.F."/>
        </authorList>
    </citation>
    <scope>NUCLEOTIDE SEQUENCE [LARGE SCALE GENOMIC DNA]</scope>
    <source>
        <strain evidence="3 4">CBMB20</strain>
    </source>
</reference>
<dbReference type="InterPro" id="IPR012334">
    <property type="entry name" value="Pectin_lyas_fold"/>
</dbReference>
<dbReference type="STRING" id="693986.MOC_6052"/>
<dbReference type="Proteomes" id="UP000029492">
    <property type="component" value="Chromosome"/>
</dbReference>
<keyword evidence="1" id="KW-0732">Signal</keyword>
<evidence type="ECO:0000259" key="2">
    <source>
        <dbReference type="Pfam" id="PF13229"/>
    </source>
</evidence>
<dbReference type="InterPro" id="IPR006626">
    <property type="entry name" value="PbH1"/>
</dbReference>
<dbReference type="eggNOG" id="COG3420">
    <property type="taxonomic scope" value="Bacteria"/>
</dbReference>
<evidence type="ECO:0000313" key="4">
    <source>
        <dbReference type="Proteomes" id="UP000029492"/>
    </source>
</evidence>
<dbReference type="NCBIfam" id="TIGR03804">
    <property type="entry name" value="para_beta_helix"/>
    <property type="match status" value="1"/>
</dbReference>
<dbReference type="SMART" id="SM00710">
    <property type="entry name" value="PbH1"/>
    <property type="match status" value="9"/>
</dbReference>
<dbReference type="HOGENOM" id="CLU_594221_0_0_5"/>
<gene>
    <name evidence="3" type="ORF">MOC_6052</name>
</gene>
<name>A0A089P2A4_9HYPH</name>
<organism evidence="3 4">
    <name type="scientific">Methylobacterium oryzae CBMB20</name>
    <dbReference type="NCBI Taxonomy" id="693986"/>
    <lineage>
        <taxon>Bacteria</taxon>
        <taxon>Pseudomonadati</taxon>
        <taxon>Pseudomonadota</taxon>
        <taxon>Alphaproteobacteria</taxon>
        <taxon>Hyphomicrobiales</taxon>
        <taxon>Methylobacteriaceae</taxon>
        <taxon>Methylobacterium</taxon>
    </lineage>
</organism>
<dbReference type="Pfam" id="PF13229">
    <property type="entry name" value="Beta_helix"/>
    <property type="match status" value="1"/>
</dbReference>
<proteinExistence type="predicted"/>
<sequence>MRQPRTILGSALAALVLPVLAACGPAGAQVQQNILVDPAGGTKPGYTTVARLADVSFATLGPGSTVLVRGGSYGDVVFIGSRGTEAAPVTVAAETGTQPRLSNSVVFENAAYVTVTGLTVQGAVNSGFIIRRGSSHVTVAGSTVSRSGLGIWIGDGAGAGHRITGNTLADNQTHGVAVDVINAPPEDPSYILDNTVTGNGIHGMEINGSGYVVEGNRVSGNGVGMSGTSGIHVYAKDAAQDAGDRNTIRYNIVTGQKETTGQDGNGIQIDQWCDDNIVAFNVAADNDGAGINLFDAGSNTVVNNTTTGNMRDSGGKHVYRGEIVLASDYTKQVDRTSNNRVINNIAYATRPNVAAIVVEATTTDNNNAIGPNFLGSAVGAPLYRWGNQATGDGTSLPLNGQGPDLTGTPAFRDPASPMTGGLALTAAPARAGIPLGATRDIAGRAYAPGEAPTFGAYRSP</sequence>
<evidence type="ECO:0000256" key="1">
    <source>
        <dbReference type="SAM" id="SignalP"/>
    </source>
</evidence>
<dbReference type="AlphaFoldDB" id="A0A089P2A4"/>
<accession>A0A089P2A4</accession>
<dbReference type="InterPro" id="IPR039448">
    <property type="entry name" value="Beta_helix"/>
</dbReference>
<dbReference type="PROSITE" id="PS51257">
    <property type="entry name" value="PROKAR_LIPOPROTEIN"/>
    <property type="match status" value="1"/>
</dbReference>
<dbReference type="EMBL" id="CP003811">
    <property type="protein sequence ID" value="AIQ93807.1"/>
    <property type="molecule type" value="Genomic_DNA"/>
</dbReference>
<evidence type="ECO:0000313" key="3">
    <source>
        <dbReference type="EMBL" id="AIQ93807.1"/>
    </source>
</evidence>
<feature type="signal peptide" evidence="1">
    <location>
        <begin position="1"/>
        <end position="21"/>
    </location>
</feature>
<dbReference type="InterPro" id="IPR011050">
    <property type="entry name" value="Pectin_lyase_fold/virulence"/>
</dbReference>
<dbReference type="RefSeq" id="WP_043760386.1">
    <property type="nucleotide sequence ID" value="NZ_CP003811.1"/>
</dbReference>